<keyword evidence="2" id="KW-1185">Reference proteome</keyword>
<evidence type="ECO:0000313" key="2">
    <source>
        <dbReference type="Proteomes" id="UP000695264"/>
    </source>
</evidence>
<dbReference type="RefSeq" id="WP_168102458.1">
    <property type="nucleotide sequence ID" value="NZ_JAATEN010000010.1"/>
</dbReference>
<sequence length="129" mass="13112">MAPHRRTHAVTGLAAVTLTVPLLIGCGAVDKAFDCARTAARITAAVGDLQQATENATENPAAAVDALDRIEGSLADLDAETGDADLSRAVTRLDEGVKDARSAVDEGRTPDLTAVTDAAGEVTQVCSPG</sequence>
<dbReference type="EMBL" id="JAATEN010000010">
    <property type="protein sequence ID" value="NJQ01825.1"/>
    <property type="molecule type" value="Genomic_DNA"/>
</dbReference>
<gene>
    <name evidence="1" type="ORF">HCK00_15110</name>
</gene>
<name>A0ABX1C108_9ACTN</name>
<evidence type="ECO:0000313" key="1">
    <source>
        <dbReference type="EMBL" id="NJQ01825.1"/>
    </source>
</evidence>
<organism evidence="1 2">
    <name type="scientific">Streptomyces zingiberis</name>
    <dbReference type="NCBI Taxonomy" id="2053010"/>
    <lineage>
        <taxon>Bacteria</taxon>
        <taxon>Bacillati</taxon>
        <taxon>Actinomycetota</taxon>
        <taxon>Actinomycetes</taxon>
        <taxon>Kitasatosporales</taxon>
        <taxon>Streptomycetaceae</taxon>
        <taxon>Streptomyces</taxon>
    </lineage>
</organism>
<dbReference type="PROSITE" id="PS51257">
    <property type="entry name" value="PROKAR_LIPOPROTEIN"/>
    <property type="match status" value="1"/>
</dbReference>
<accession>A0ABX1C108</accession>
<protein>
    <recommendedName>
        <fullName evidence="3">Secreted protein</fullName>
    </recommendedName>
</protein>
<dbReference type="Proteomes" id="UP000695264">
    <property type="component" value="Unassembled WGS sequence"/>
</dbReference>
<reference evidence="1 2" key="1">
    <citation type="submission" date="2020-03" db="EMBL/GenBank/DDBJ databases">
        <title>WGS of actinomycetes isolated from Thailand.</title>
        <authorList>
            <person name="Thawai C."/>
        </authorList>
    </citation>
    <scope>NUCLEOTIDE SEQUENCE [LARGE SCALE GENOMIC DNA]</scope>
    <source>
        <strain evidence="1 2">PLAI 1-29</strain>
    </source>
</reference>
<proteinExistence type="predicted"/>
<comment type="caution">
    <text evidence="1">The sequence shown here is derived from an EMBL/GenBank/DDBJ whole genome shotgun (WGS) entry which is preliminary data.</text>
</comment>
<evidence type="ECO:0008006" key="3">
    <source>
        <dbReference type="Google" id="ProtNLM"/>
    </source>
</evidence>